<proteinExistence type="predicted"/>
<reference evidence="3" key="1">
    <citation type="submission" date="2023-10" db="EMBL/GenBank/DDBJ databases">
        <authorList>
            <person name="Hackl T."/>
        </authorList>
    </citation>
    <scope>NUCLEOTIDE SEQUENCE</scope>
</reference>
<dbReference type="InterPro" id="IPR027417">
    <property type="entry name" value="P-loop_NTPase"/>
</dbReference>
<dbReference type="SMART" id="SM00382">
    <property type="entry name" value="AAA"/>
    <property type="match status" value="1"/>
</dbReference>
<evidence type="ECO:0000259" key="2">
    <source>
        <dbReference type="SMART" id="SM00382"/>
    </source>
</evidence>
<dbReference type="AlphaFoldDB" id="A0AAI8VPV0"/>
<dbReference type="CDD" id="cd19481">
    <property type="entry name" value="RecA-like_protease"/>
    <property type="match status" value="1"/>
</dbReference>
<organism evidence="3 4">
    <name type="scientific">Anthostomella pinea</name>
    <dbReference type="NCBI Taxonomy" id="933095"/>
    <lineage>
        <taxon>Eukaryota</taxon>
        <taxon>Fungi</taxon>
        <taxon>Dikarya</taxon>
        <taxon>Ascomycota</taxon>
        <taxon>Pezizomycotina</taxon>
        <taxon>Sordariomycetes</taxon>
        <taxon>Xylariomycetidae</taxon>
        <taxon>Xylariales</taxon>
        <taxon>Xylariaceae</taxon>
        <taxon>Anthostomella</taxon>
    </lineage>
</organism>
<dbReference type="InterPro" id="IPR003593">
    <property type="entry name" value="AAA+_ATPase"/>
</dbReference>
<accession>A0AAI8VPV0</accession>
<feature type="compositionally biased region" description="Polar residues" evidence="1">
    <location>
        <begin position="209"/>
        <end position="218"/>
    </location>
</feature>
<dbReference type="GO" id="GO:0005524">
    <property type="term" value="F:ATP binding"/>
    <property type="evidence" value="ECO:0007669"/>
    <property type="project" value="InterPro"/>
</dbReference>
<name>A0AAI8VPV0_9PEZI</name>
<dbReference type="EMBL" id="CAUWAG010000012">
    <property type="protein sequence ID" value="CAJ2508872.1"/>
    <property type="molecule type" value="Genomic_DNA"/>
</dbReference>
<evidence type="ECO:0000256" key="1">
    <source>
        <dbReference type="SAM" id="MobiDB-lite"/>
    </source>
</evidence>
<dbReference type="PANTHER" id="PTHR46411:SF3">
    <property type="entry name" value="AAA+ ATPASE DOMAIN-CONTAINING PROTEIN"/>
    <property type="match status" value="1"/>
</dbReference>
<dbReference type="InterPro" id="IPR003959">
    <property type="entry name" value="ATPase_AAA_core"/>
</dbReference>
<feature type="compositionally biased region" description="Basic and acidic residues" evidence="1">
    <location>
        <begin position="189"/>
        <end position="202"/>
    </location>
</feature>
<dbReference type="Proteomes" id="UP001295740">
    <property type="component" value="Unassembled WGS sequence"/>
</dbReference>
<feature type="region of interest" description="Disordered" evidence="1">
    <location>
        <begin position="175"/>
        <end position="281"/>
    </location>
</feature>
<feature type="compositionally biased region" description="Polar residues" evidence="1">
    <location>
        <begin position="225"/>
        <end position="238"/>
    </location>
</feature>
<dbReference type="PANTHER" id="PTHR46411">
    <property type="entry name" value="FAMILY ATPASE, PUTATIVE-RELATED"/>
    <property type="match status" value="1"/>
</dbReference>
<protein>
    <submittedName>
        <fullName evidence="3">Uu.00g138980.m01.CDS01</fullName>
    </submittedName>
</protein>
<comment type="caution">
    <text evidence="3">The sequence shown here is derived from an EMBL/GenBank/DDBJ whole genome shotgun (WGS) entry which is preliminary data.</text>
</comment>
<keyword evidence="4" id="KW-1185">Reference proteome</keyword>
<dbReference type="SUPFAM" id="SSF52540">
    <property type="entry name" value="P-loop containing nucleoside triphosphate hydrolases"/>
    <property type="match status" value="1"/>
</dbReference>
<dbReference type="Pfam" id="PF00004">
    <property type="entry name" value="AAA"/>
    <property type="match status" value="1"/>
</dbReference>
<feature type="domain" description="AAA+ ATPase" evidence="2">
    <location>
        <begin position="34"/>
        <end position="155"/>
    </location>
</feature>
<feature type="compositionally biased region" description="Basic and acidic residues" evidence="1">
    <location>
        <begin position="239"/>
        <end position="252"/>
    </location>
</feature>
<evidence type="ECO:0000313" key="4">
    <source>
        <dbReference type="Proteomes" id="UP001295740"/>
    </source>
</evidence>
<dbReference type="GO" id="GO:0016887">
    <property type="term" value="F:ATP hydrolysis activity"/>
    <property type="evidence" value="ECO:0007669"/>
    <property type="project" value="InterPro"/>
</dbReference>
<feature type="compositionally biased region" description="Basic and acidic residues" evidence="1">
    <location>
        <begin position="270"/>
        <end position="281"/>
    </location>
</feature>
<sequence>MVLALVQSHSLRANPGAKYIQDSLEIDLVHGKGRGTIILLQGPPGVGKTSTAECVASHTGRPLFPITCGDLGSSAKEVEESLRSSFDLAHKWGAVLLLDEADVFLMERNKAELERNGVVSVFLRVLEYYPGILLLTTNRRQGDIDDYLLQTQAGRDDAFLAEEAKLRYDHYQPTNMNAHYQSDPYYNHTPRDHPRSSRDQRTGIEGSLPYQSLPSPQLQAPLCASPQTQQRGLNQLSPRSHEQQPHGIDHDVPTTPRQHMHSVGNWTASTRDHGEQRETHG</sequence>
<dbReference type="Gene3D" id="3.40.50.300">
    <property type="entry name" value="P-loop containing nucleotide triphosphate hydrolases"/>
    <property type="match status" value="1"/>
</dbReference>
<evidence type="ECO:0000313" key="3">
    <source>
        <dbReference type="EMBL" id="CAJ2508872.1"/>
    </source>
</evidence>
<gene>
    <name evidence="3" type="ORF">KHLLAP_LOCUS9340</name>
</gene>